<sequence>MPAVGPGAVPVPREGRRPRLLPARAIDPAEQARRRTDHLERAAARAARRAERAEARRFTRRTRRRRMITWGSVATLTALLATVVAVTLSPLMALTDIRVTGTVRLDPSAISGALDRHRDTPLALLDEGGIRSDLEEFALIRSYSLEVVPPHSLVVRVVERAPIGAVERGSLFDLVDAAGVVVESTRERPTGVPLIRAGEADPDEAAFRSVAEVLDALPDELATRVDVVTASTRDDVAFTIRDLGHRVVWGSAERSAFKARVLEAAIAVNDPAVSWQFDVSAPDSVIVRRR</sequence>
<dbReference type="GO" id="GO:0051301">
    <property type="term" value="P:cell division"/>
    <property type="evidence" value="ECO:0007669"/>
    <property type="project" value="UniProtKB-KW"/>
</dbReference>
<reference evidence="9 10" key="1">
    <citation type="submission" date="2020-07" db="EMBL/GenBank/DDBJ databases">
        <title>Sequencing the genomes of 1000 actinobacteria strains.</title>
        <authorList>
            <person name="Klenk H.-P."/>
        </authorList>
    </citation>
    <scope>NUCLEOTIDE SEQUENCE [LARGE SCALE GENOMIC DNA]</scope>
    <source>
        <strain evidence="9 10">DSM 19663</strain>
    </source>
</reference>
<accession>A0A839E7H4</accession>
<dbReference type="InterPro" id="IPR013685">
    <property type="entry name" value="POTRA_FtsQ_type"/>
</dbReference>
<gene>
    <name evidence="9" type="ORF">FHX53_000810</name>
</gene>
<feature type="region of interest" description="Disordered" evidence="6">
    <location>
        <begin position="1"/>
        <end position="37"/>
    </location>
</feature>
<dbReference type="GO" id="GO:0005886">
    <property type="term" value="C:plasma membrane"/>
    <property type="evidence" value="ECO:0007669"/>
    <property type="project" value="TreeGrafter"/>
</dbReference>
<feature type="domain" description="POTRA" evidence="8">
    <location>
        <begin position="94"/>
        <end position="160"/>
    </location>
</feature>
<protein>
    <submittedName>
        <fullName evidence="9">Cell division protein FtsQ</fullName>
    </submittedName>
</protein>
<evidence type="ECO:0000259" key="8">
    <source>
        <dbReference type="Pfam" id="PF08478"/>
    </source>
</evidence>
<keyword evidence="4 7" id="KW-1133">Transmembrane helix</keyword>
<name>A0A839E7H4_9MICO</name>
<dbReference type="EMBL" id="JACGWX010000001">
    <property type="protein sequence ID" value="MBA8847246.1"/>
    <property type="molecule type" value="Genomic_DNA"/>
</dbReference>
<evidence type="ECO:0000313" key="9">
    <source>
        <dbReference type="EMBL" id="MBA8847246.1"/>
    </source>
</evidence>
<comment type="caution">
    <text evidence="9">The sequence shown here is derived from an EMBL/GenBank/DDBJ whole genome shotgun (WGS) entry which is preliminary data.</text>
</comment>
<keyword evidence="7" id="KW-0472">Membrane</keyword>
<dbReference type="AlphaFoldDB" id="A0A839E7H4"/>
<keyword evidence="2 9" id="KW-0132">Cell division</keyword>
<organism evidence="9 10">
    <name type="scientific">Microcella alkalica</name>
    <dbReference type="NCBI Taxonomy" id="355930"/>
    <lineage>
        <taxon>Bacteria</taxon>
        <taxon>Bacillati</taxon>
        <taxon>Actinomycetota</taxon>
        <taxon>Actinomycetes</taxon>
        <taxon>Micrococcales</taxon>
        <taxon>Microbacteriaceae</taxon>
        <taxon>Microcella</taxon>
    </lineage>
</organism>
<dbReference type="PANTHER" id="PTHR37820:SF1">
    <property type="entry name" value="CELL DIVISION PROTEIN FTSQ"/>
    <property type="match status" value="1"/>
</dbReference>
<dbReference type="PANTHER" id="PTHR37820">
    <property type="entry name" value="CELL DIVISION PROTEIN DIVIB"/>
    <property type="match status" value="1"/>
</dbReference>
<dbReference type="Gene3D" id="3.10.20.310">
    <property type="entry name" value="membrane protein fhac"/>
    <property type="match status" value="1"/>
</dbReference>
<evidence type="ECO:0000256" key="2">
    <source>
        <dbReference type="ARBA" id="ARBA00022618"/>
    </source>
</evidence>
<evidence type="ECO:0000256" key="7">
    <source>
        <dbReference type="SAM" id="Phobius"/>
    </source>
</evidence>
<keyword evidence="3 7" id="KW-0812">Transmembrane</keyword>
<dbReference type="Proteomes" id="UP000585905">
    <property type="component" value="Unassembled WGS sequence"/>
</dbReference>
<evidence type="ECO:0000256" key="4">
    <source>
        <dbReference type="ARBA" id="ARBA00022989"/>
    </source>
</evidence>
<evidence type="ECO:0000256" key="6">
    <source>
        <dbReference type="SAM" id="MobiDB-lite"/>
    </source>
</evidence>
<keyword evidence="10" id="KW-1185">Reference proteome</keyword>
<feature type="compositionally biased region" description="Low complexity" evidence="6">
    <location>
        <begin position="1"/>
        <end position="12"/>
    </location>
</feature>
<keyword evidence="5" id="KW-0131">Cell cycle</keyword>
<dbReference type="InterPro" id="IPR050487">
    <property type="entry name" value="FtsQ_DivIB"/>
</dbReference>
<dbReference type="RefSeq" id="WP_182490039.1">
    <property type="nucleotide sequence ID" value="NZ_BAAAOV010000005.1"/>
</dbReference>
<dbReference type="Pfam" id="PF08478">
    <property type="entry name" value="POTRA_1"/>
    <property type="match status" value="1"/>
</dbReference>
<proteinExistence type="predicted"/>
<evidence type="ECO:0000256" key="5">
    <source>
        <dbReference type="ARBA" id="ARBA00023306"/>
    </source>
</evidence>
<feature type="transmembrane region" description="Helical" evidence="7">
    <location>
        <begin position="67"/>
        <end position="88"/>
    </location>
</feature>
<keyword evidence="1" id="KW-1003">Cell membrane</keyword>
<evidence type="ECO:0000256" key="3">
    <source>
        <dbReference type="ARBA" id="ARBA00022692"/>
    </source>
</evidence>
<evidence type="ECO:0000313" key="10">
    <source>
        <dbReference type="Proteomes" id="UP000585905"/>
    </source>
</evidence>
<evidence type="ECO:0000256" key="1">
    <source>
        <dbReference type="ARBA" id="ARBA00022475"/>
    </source>
</evidence>